<proteinExistence type="predicted"/>
<dbReference type="Pfam" id="PF03747">
    <property type="entry name" value="ADP_ribosyl_GH"/>
    <property type="match status" value="1"/>
</dbReference>
<sequence>MSQLQAAMTHGHPTALAAAELTAYATRLLVDGLNLVDVPAALLARCKERRTVYLAD</sequence>
<dbReference type="RefSeq" id="WP_233731860.1">
    <property type="nucleotide sequence ID" value="NZ_JAJVCN010000004.1"/>
</dbReference>
<reference evidence="1 2" key="1">
    <citation type="submission" date="2021-12" db="EMBL/GenBank/DDBJ databases">
        <title>Genome sequence of Kibdelosporangium philippinense ATCC 49844.</title>
        <authorList>
            <person name="Fedorov E.A."/>
            <person name="Omeragic M."/>
            <person name="Shalygina K.F."/>
            <person name="Maclea K.S."/>
        </authorList>
    </citation>
    <scope>NUCLEOTIDE SEQUENCE [LARGE SCALE GENOMIC DNA]</scope>
    <source>
        <strain evidence="1 2">ATCC 49844</strain>
    </source>
</reference>
<dbReference type="Proteomes" id="UP001521150">
    <property type="component" value="Unassembled WGS sequence"/>
</dbReference>
<keyword evidence="2" id="KW-1185">Reference proteome</keyword>
<dbReference type="InterPro" id="IPR036705">
    <property type="entry name" value="Ribosyl_crysJ1_sf"/>
</dbReference>
<evidence type="ECO:0000313" key="1">
    <source>
        <dbReference type="EMBL" id="MCE7010284.1"/>
    </source>
</evidence>
<name>A0ABS8ZRS0_9PSEU</name>
<dbReference type="EMBL" id="JAJVCN010000004">
    <property type="protein sequence ID" value="MCE7010284.1"/>
    <property type="molecule type" value="Genomic_DNA"/>
</dbReference>
<protein>
    <submittedName>
        <fullName evidence="1">Uncharacterized protein</fullName>
    </submittedName>
</protein>
<gene>
    <name evidence="1" type="ORF">LWC34_46895</name>
</gene>
<accession>A0ABS8ZRS0</accession>
<dbReference type="Gene3D" id="1.10.4080.10">
    <property type="entry name" value="ADP-ribosylation/Crystallin J1"/>
    <property type="match status" value="1"/>
</dbReference>
<dbReference type="SUPFAM" id="SSF101478">
    <property type="entry name" value="ADP-ribosylglycohydrolase"/>
    <property type="match status" value="1"/>
</dbReference>
<organism evidence="1 2">
    <name type="scientific">Kibdelosporangium philippinense</name>
    <dbReference type="NCBI Taxonomy" id="211113"/>
    <lineage>
        <taxon>Bacteria</taxon>
        <taxon>Bacillati</taxon>
        <taxon>Actinomycetota</taxon>
        <taxon>Actinomycetes</taxon>
        <taxon>Pseudonocardiales</taxon>
        <taxon>Pseudonocardiaceae</taxon>
        <taxon>Kibdelosporangium</taxon>
    </lineage>
</organism>
<dbReference type="InterPro" id="IPR005502">
    <property type="entry name" value="Ribosyl_crysJ1"/>
</dbReference>
<evidence type="ECO:0000313" key="2">
    <source>
        <dbReference type="Proteomes" id="UP001521150"/>
    </source>
</evidence>
<comment type="caution">
    <text evidence="1">The sequence shown here is derived from an EMBL/GenBank/DDBJ whole genome shotgun (WGS) entry which is preliminary data.</text>
</comment>